<gene>
    <name evidence="1" type="ORF">IPL58_16250</name>
</gene>
<dbReference type="AlphaFoldDB" id="A0A9D7K6F8"/>
<evidence type="ECO:0000313" key="1">
    <source>
        <dbReference type="EMBL" id="MBK8525437.1"/>
    </source>
</evidence>
<name>A0A9D7K6F8_9PROT</name>
<evidence type="ECO:0000313" key="2">
    <source>
        <dbReference type="Proteomes" id="UP000886689"/>
    </source>
</evidence>
<sequence>MSNRIDADTNLPIAEGFLEPKTQSPDSLRRSGLWHLLLPWGDGLRHVLPQPESLCARIPRVAMMWIAIAGGHAGKSLSIPHGSIKSRAGLALGHGGTGALAGRGRTPICRD</sequence>
<dbReference type="EMBL" id="JADJUC010000031">
    <property type="protein sequence ID" value="MBK8525437.1"/>
    <property type="molecule type" value="Genomic_DNA"/>
</dbReference>
<dbReference type="Proteomes" id="UP000886689">
    <property type="component" value="Unassembled WGS sequence"/>
</dbReference>
<accession>A0A9D7K6F8</accession>
<organism evidence="1 2">
    <name type="scientific">Candidatus Proximibacter danicus</name>
    <dbReference type="NCBI Taxonomy" id="2954365"/>
    <lineage>
        <taxon>Bacteria</taxon>
        <taxon>Pseudomonadati</taxon>
        <taxon>Pseudomonadota</taxon>
        <taxon>Betaproteobacteria</taxon>
        <taxon>Candidatus Proximibacter</taxon>
    </lineage>
</organism>
<proteinExistence type="predicted"/>
<reference evidence="1" key="1">
    <citation type="submission" date="2020-10" db="EMBL/GenBank/DDBJ databases">
        <title>Connecting structure to function with the recovery of over 1000 high-quality activated sludge metagenome-assembled genomes encoding full-length rRNA genes using long-read sequencing.</title>
        <authorList>
            <person name="Singleton C.M."/>
            <person name="Petriglieri F."/>
            <person name="Kristensen J.M."/>
            <person name="Kirkegaard R.H."/>
            <person name="Michaelsen T.Y."/>
            <person name="Andersen M.H."/>
            <person name="Karst S.M."/>
            <person name="Dueholm M.S."/>
            <person name="Nielsen P.H."/>
            <person name="Albertsen M."/>
        </authorList>
    </citation>
    <scope>NUCLEOTIDE SEQUENCE</scope>
    <source>
        <strain evidence="1">Hirt_18-Q3-R61-65_BATAC.395</strain>
    </source>
</reference>
<protein>
    <submittedName>
        <fullName evidence="1">Uncharacterized protein</fullName>
    </submittedName>
</protein>
<comment type="caution">
    <text evidence="1">The sequence shown here is derived from an EMBL/GenBank/DDBJ whole genome shotgun (WGS) entry which is preliminary data.</text>
</comment>